<keyword evidence="3" id="KW-1003">Cell membrane</keyword>
<evidence type="ECO:0000256" key="2">
    <source>
        <dbReference type="ARBA" id="ARBA00022448"/>
    </source>
</evidence>
<dbReference type="Pfam" id="PF00528">
    <property type="entry name" value="BPD_transp_1"/>
    <property type="match status" value="1"/>
</dbReference>
<name>A0A7W6ZSA1_9HYPH</name>
<evidence type="ECO:0000313" key="9">
    <source>
        <dbReference type="EMBL" id="MBB4567789.1"/>
    </source>
</evidence>
<gene>
    <name evidence="9" type="ORF">GGE60_001892</name>
</gene>
<feature type="transmembrane region" description="Helical" evidence="7">
    <location>
        <begin position="181"/>
        <end position="211"/>
    </location>
</feature>
<evidence type="ECO:0000259" key="8">
    <source>
        <dbReference type="PROSITE" id="PS50928"/>
    </source>
</evidence>
<feature type="transmembrane region" description="Helical" evidence="7">
    <location>
        <begin position="43"/>
        <end position="63"/>
    </location>
</feature>
<dbReference type="SUPFAM" id="SSF161098">
    <property type="entry name" value="MetI-like"/>
    <property type="match status" value="1"/>
</dbReference>
<evidence type="ECO:0000256" key="4">
    <source>
        <dbReference type="ARBA" id="ARBA00022692"/>
    </source>
</evidence>
<evidence type="ECO:0000256" key="7">
    <source>
        <dbReference type="RuleBase" id="RU363032"/>
    </source>
</evidence>
<dbReference type="Proteomes" id="UP000543836">
    <property type="component" value="Unassembled WGS sequence"/>
</dbReference>
<evidence type="ECO:0000256" key="6">
    <source>
        <dbReference type="ARBA" id="ARBA00023136"/>
    </source>
</evidence>
<keyword evidence="6 7" id="KW-0472">Membrane</keyword>
<dbReference type="InterPro" id="IPR005769">
    <property type="entry name" value="PhnE/PtxC"/>
</dbReference>
<dbReference type="PANTHER" id="PTHR30043">
    <property type="entry name" value="PHOSPHONATES TRANSPORT SYSTEM PERMEASE PROTEIN"/>
    <property type="match status" value="1"/>
</dbReference>
<sequence>MDFFFKDDDLMTIADTQLQTQGAPQSAKDIGDAWSRMVARRRLYTGIGLLILIIAFVSSVRFADESNAGHFFDRLPHLFDFLSWLIPKDWSDVYRALFDLPSPNGANGAGGEEFNFPLGRVYVWGDFYIPEYFELMIITINVALVSTLIGFTVALPLSFFAARNMSPSHPVRLVTKRFMELLRAFPEIVIAGLFSAILSIGPIAAIIAVGLHTIGALGKLFYEVIENIDMKPDEGMKAVGAGWTERVRFAALPQVLPNFMSYVLLRLEINVRASTIIGAVGGGGIGEELKLSISRGFGAKTVALVLLLFVTIIAVDQFSAWLRRRLVGEHAFLLQH</sequence>
<comment type="subcellular location">
    <subcellularLocation>
        <location evidence="1 7">Cell membrane</location>
        <topology evidence="1 7">Multi-pass membrane protein</topology>
    </subcellularLocation>
</comment>
<evidence type="ECO:0000256" key="3">
    <source>
        <dbReference type="ARBA" id="ARBA00022475"/>
    </source>
</evidence>
<dbReference type="EMBL" id="JACIIG010000003">
    <property type="protein sequence ID" value="MBB4567789.1"/>
    <property type="molecule type" value="Genomic_DNA"/>
</dbReference>
<proteinExistence type="inferred from homology"/>
<protein>
    <submittedName>
        <fullName evidence="9">Phosphonate transport system permease protein</fullName>
    </submittedName>
</protein>
<dbReference type="CDD" id="cd06261">
    <property type="entry name" value="TM_PBP2"/>
    <property type="match status" value="1"/>
</dbReference>
<evidence type="ECO:0000256" key="1">
    <source>
        <dbReference type="ARBA" id="ARBA00004651"/>
    </source>
</evidence>
<dbReference type="GO" id="GO:0005886">
    <property type="term" value="C:plasma membrane"/>
    <property type="evidence" value="ECO:0007669"/>
    <property type="project" value="UniProtKB-SubCell"/>
</dbReference>
<keyword evidence="5 7" id="KW-1133">Transmembrane helix</keyword>
<dbReference type="GO" id="GO:0015416">
    <property type="term" value="F:ABC-type phosphonate transporter activity"/>
    <property type="evidence" value="ECO:0007669"/>
    <property type="project" value="InterPro"/>
</dbReference>
<dbReference type="PANTHER" id="PTHR30043:SF1">
    <property type="entry name" value="ABC TRANSPORT SYSTEM PERMEASE PROTEIN P69"/>
    <property type="match status" value="1"/>
</dbReference>
<dbReference type="NCBIfam" id="TIGR01097">
    <property type="entry name" value="PhnE"/>
    <property type="match status" value="1"/>
</dbReference>
<accession>A0A7W6ZSA1</accession>
<organism evidence="9 10">
    <name type="scientific">Rhizobium leucaenae</name>
    <dbReference type="NCBI Taxonomy" id="29450"/>
    <lineage>
        <taxon>Bacteria</taxon>
        <taxon>Pseudomonadati</taxon>
        <taxon>Pseudomonadota</taxon>
        <taxon>Alphaproteobacteria</taxon>
        <taxon>Hyphomicrobiales</taxon>
        <taxon>Rhizobiaceae</taxon>
        <taxon>Rhizobium/Agrobacterium group</taxon>
        <taxon>Rhizobium</taxon>
    </lineage>
</organism>
<comment type="caution">
    <text evidence="9">The sequence shown here is derived from an EMBL/GenBank/DDBJ whole genome shotgun (WGS) entry which is preliminary data.</text>
</comment>
<evidence type="ECO:0000313" key="10">
    <source>
        <dbReference type="Proteomes" id="UP000543836"/>
    </source>
</evidence>
<dbReference type="AlphaFoldDB" id="A0A7W6ZSA1"/>
<keyword evidence="10" id="KW-1185">Reference proteome</keyword>
<keyword evidence="4 7" id="KW-0812">Transmembrane</keyword>
<keyword evidence="2 7" id="KW-0813">Transport</keyword>
<dbReference type="PROSITE" id="PS50928">
    <property type="entry name" value="ABC_TM1"/>
    <property type="match status" value="1"/>
</dbReference>
<dbReference type="InterPro" id="IPR035906">
    <property type="entry name" value="MetI-like_sf"/>
</dbReference>
<dbReference type="Gene3D" id="1.10.3720.10">
    <property type="entry name" value="MetI-like"/>
    <property type="match status" value="1"/>
</dbReference>
<feature type="transmembrane region" description="Helical" evidence="7">
    <location>
        <begin position="135"/>
        <end position="160"/>
    </location>
</feature>
<reference evidence="9 10" key="1">
    <citation type="submission" date="2020-08" db="EMBL/GenBank/DDBJ databases">
        <title>Genomic Encyclopedia of Type Strains, Phase IV (KMG-V): Genome sequencing to study the core and pangenomes of soil and plant-associated prokaryotes.</title>
        <authorList>
            <person name="Whitman W."/>
        </authorList>
    </citation>
    <scope>NUCLEOTIDE SEQUENCE [LARGE SCALE GENOMIC DNA]</scope>
    <source>
        <strain evidence="9 10">SEMIA 492</strain>
    </source>
</reference>
<dbReference type="InterPro" id="IPR000515">
    <property type="entry name" value="MetI-like"/>
</dbReference>
<feature type="transmembrane region" description="Helical" evidence="7">
    <location>
        <begin position="297"/>
        <end position="315"/>
    </location>
</feature>
<comment type="similarity">
    <text evidence="7">Belongs to the binding-protein-dependent transport system permease family.</text>
</comment>
<evidence type="ECO:0000256" key="5">
    <source>
        <dbReference type="ARBA" id="ARBA00022989"/>
    </source>
</evidence>
<feature type="domain" description="ABC transmembrane type-1" evidence="8">
    <location>
        <begin position="136"/>
        <end position="319"/>
    </location>
</feature>